<dbReference type="PROSITE" id="PS51186">
    <property type="entry name" value="GNAT"/>
    <property type="match status" value="1"/>
</dbReference>
<proteinExistence type="predicted"/>
<protein>
    <submittedName>
        <fullName evidence="2">GNAT family N-acetyltransferase</fullName>
    </submittedName>
</protein>
<dbReference type="Pfam" id="PF13673">
    <property type="entry name" value="Acetyltransf_10"/>
    <property type="match status" value="1"/>
</dbReference>
<evidence type="ECO:0000313" key="2">
    <source>
        <dbReference type="EMBL" id="TMM52801.1"/>
    </source>
</evidence>
<organism evidence="2 3">
    <name type="scientific">Sulfitobacter sabulilitoris</name>
    <dbReference type="NCBI Taxonomy" id="2562655"/>
    <lineage>
        <taxon>Bacteria</taxon>
        <taxon>Pseudomonadati</taxon>
        <taxon>Pseudomonadota</taxon>
        <taxon>Alphaproteobacteria</taxon>
        <taxon>Rhodobacterales</taxon>
        <taxon>Roseobacteraceae</taxon>
        <taxon>Sulfitobacter</taxon>
    </lineage>
</organism>
<dbReference type="PANTHER" id="PTHR43451:SF1">
    <property type="entry name" value="ACETYLTRANSFERASE"/>
    <property type="match status" value="1"/>
</dbReference>
<dbReference type="RefSeq" id="WP_138662342.1">
    <property type="nucleotide sequence ID" value="NZ_VANS01000002.1"/>
</dbReference>
<dbReference type="SUPFAM" id="SSF55729">
    <property type="entry name" value="Acyl-CoA N-acyltransferases (Nat)"/>
    <property type="match status" value="1"/>
</dbReference>
<dbReference type="EMBL" id="VANS01000002">
    <property type="protein sequence ID" value="TMM52801.1"/>
    <property type="molecule type" value="Genomic_DNA"/>
</dbReference>
<dbReference type="InterPro" id="IPR016181">
    <property type="entry name" value="Acyl_CoA_acyltransferase"/>
</dbReference>
<gene>
    <name evidence="2" type="ORF">FDT80_11115</name>
</gene>
<dbReference type="InterPro" id="IPR000182">
    <property type="entry name" value="GNAT_dom"/>
</dbReference>
<dbReference type="Gene3D" id="3.40.630.30">
    <property type="match status" value="1"/>
</dbReference>
<reference evidence="2 3" key="1">
    <citation type="submission" date="2019-05" db="EMBL/GenBank/DDBJ databases">
        <title>Sulfitobacter sabulilitoris sp. nov., isolated from a marine sand.</title>
        <authorList>
            <person name="Yoon J.-H."/>
        </authorList>
    </citation>
    <scope>NUCLEOTIDE SEQUENCE [LARGE SCALE GENOMIC DNA]</scope>
    <source>
        <strain evidence="2 3">HSMS-29</strain>
    </source>
</reference>
<name>A0A5S3PHJ1_9RHOB</name>
<comment type="caution">
    <text evidence="2">The sequence shown here is derived from an EMBL/GenBank/DDBJ whole genome shotgun (WGS) entry which is preliminary data.</text>
</comment>
<keyword evidence="2" id="KW-0808">Transferase</keyword>
<evidence type="ECO:0000313" key="3">
    <source>
        <dbReference type="Proteomes" id="UP000309550"/>
    </source>
</evidence>
<dbReference type="AlphaFoldDB" id="A0A5S3PHJ1"/>
<dbReference type="CDD" id="cd04301">
    <property type="entry name" value="NAT_SF"/>
    <property type="match status" value="1"/>
</dbReference>
<dbReference type="GO" id="GO:0016747">
    <property type="term" value="F:acyltransferase activity, transferring groups other than amino-acyl groups"/>
    <property type="evidence" value="ECO:0007669"/>
    <property type="project" value="InterPro"/>
</dbReference>
<accession>A0A5S3PHJ1</accession>
<evidence type="ECO:0000259" key="1">
    <source>
        <dbReference type="PROSITE" id="PS51186"/>
    </source>
</evidence>
<dbReference type="OrthoDB" id="9789081at2"/>
<dbReference type="InterPro" id="IPR052564">
    <property type="entry name" value="N-acetyltrans/Recomb-assoc"/>
</dbReference>
<dbReference type="PANTHER" id="PTHR43451">
    <property type="entry name" value="ACETYLTRANSFERASE (GNAT) FAMILY PROTEIN"/>
    <property type="match status" value="1"/>
</dbReference>
<dbReference type="Proteomes" id="UP000309550">
    <property type="component" value="Unassembled WGS sequence"/>
</dbReference>
<sequence length="152" mass="16667">MIRWANPRDADALALVFHAAVRDGPSPYTEAQRAAWSPEPRSGDPWSARLAGLDTAVIERSGAITGFMSLEPPEYIDLAFIVPGARGQGGFRRLYDRIEAHARAQGAARLRTHASLMAEPAFHAMGFRVITRQSIDRAGQSIDRALMEKPLT</sequence>
<keyword evidence="3" id="KW-1185">Reference proteome</keyword>
<feature type="domain" description="N-acetyltransferase" evidence="1">
    <location>
        <begin position="1"/>
        <end position="152"/>
    </location>
</feature>